<dbReference type="Gene3D" id="3.90.1210.10">
    <property type="entry name" value="Antifreeze-like/N-acetylneuraminic acid synthase C-terminal domain"/>
    <property type="match status" value="1"/>
</dbReference>
<dbReference type="EMBL" id="JABEQK010000001">
    <property type="protein sequence ID" value="MBB2203621.1"/>
    <property type="molecule type" value="Genomic_DNA"/>
</dbReference>
<proteinExistence type="predicted"/>
<name>A0A7W4PR85_9PROT</name>
<evidence type="ECO:0000259" key="4">
    <source>
        <dbReference type="SMART" id="SM00858"/>
    </source>
</evidence>
<keyword evidence="5" id="KW-0966">Cell projection</keyword>
<keyword evidence="6" id="KW-1185">Reference proteome</keyword>
<dbReference type="PANTHER" id="PTHR36307:SF1">
    <property type="entry name" value="FLAGELLA BASAL BODY P-RING FORMATION PROTEIN FLGA"/>
    <property type="match status" value="1"/>
</dbReference>
<dbReference type="AlphaFoldDB" id="A0A7W4PR85"/>
<dbReference type="Gene3D" id="2.30.30.760">
    <property type="match status" value="1"/>
</dbReference>
<dbReference type="PANTHER" id="PTHR36307">
    <property type="entry name" value="FLAGELLA BASAL BODY P-RING FORMATION PROTEIN FLGA"/>
    <property type="match status" value="1"/>
</dbReference>
<dbReference type="Proteomes" id="UP000540556">
    <property type="component" value="Unassembled WGS sequence"/>
</dbReference>
<gene>
    <name evidence="5" type="primary">flgA</name>
    <name evidence="5" type="ORF">HLH27_01125</name>
</gene>
<accession>A0A7W4PR85</accession>
<dbReference type="GO" id="GO:0044780">
    <property type="term" value="P:bacterial-type flagellum assembly"/>
    <property type="evidence" value="ECO:0007669"/>
    <property type="project" value="InterPro"/>
</dbReference>
<organism evidence="5 6">
    <name type="scientific">Gluconacetobacter takamatsuzukensis</name>
    <dbReference type="NCBI Taxonomy" id="1286190"/>
    <lineage>
        <taxon>Bacteria</taxon>
        <taxon>Pseudomonadati</taxon>
        <taxon>Pseudomonadota</taxon>
        <taxon>Alphaproteobacteria</taxon>
        <taxon>Acetobacterales</taxon>
        <taxon>Acetobacteraceae</taxon>
        <taxon>Gluconacetobacter</taxon>
    </lineage>
</organism>
<keyword evidence="5" id="KW-0282">Flagellum</keyword>
<dbReference type="InterPro" id="IPR013974">
    <property type="entry name" value="SAF"/>
</dbReference>
<sequence>MVVQTATPQAATLRSATVITSETVRLSDLFADLEPGQDRPLGPGPAPGASIQVGGGQLLAIADEYGVDWLDQSPSAMATITRAGRMLDQTFFAELVRQNLPEIGNGPVAIELQDFHPFVVATDDPKPVVLSDVKWDQHSGWFTATAYRGRPVGDITQDSFMLTGVIHATHRVIVYARSLPSGTVLSASDVRMNDAYAEHLASKTFTNAAEVEGLTLTHGVVAGEAVSDQDVQRTILLHRGDPVLIAFTAPGLHLTATGRALEDGGASQYARVLNLMSHMIITGRVVSASEVEVEPGSGGVPSDSAGMRSLAAAALAPPRADLSLR</sequence>
<comment type="subcellular location">
    <subcellularLocation>
        <location evidence="1">Periplasm</location>
    </subcellularLocation>
</comment>
<evidence type="ECO:0000256" key="2">
    <source>
        <dbReference type="ARBA" id="ARBA00022729"/>
    </source>
</evidence>
<keyword evidence="3" id="KW-0574">Periplasm</keyword>
<dbReference type="RefSeq" id="WP_182947250.1">
    <property type="nucleotide sequence ID" value="NZ_JABEQK010000001.1"/>
</dbReference>
<reference evidence="5 6" key="1">
    <citation type="submission" date="2020-04" db="EMBL/GenBank/DDBJ databases">
        <title>Description of novel Gluconacetobacter.</title>
        <authorList>
            <person name="Sombolestani A."/>
        </authorList>
    </citation>
    <scope>NUCLEOTIDE SEQUENCE [LARGE SCALE GENOMIC DNA]</scope>
    <source>
        <strain evidence="5 6">LMG 27800</strain>
    </source>
</reference>
<feature type="domain" description="SAF" evidence="4">
    <location>
        <begin position="170"/>
        <end position="232"/>
    </location>
</feature>
<dbReference type="GO" id="GO:0042597">
    <property type="term" value="C:periplasmic space"/>
    <property type="evidence" value="ECO:0007669"/>
    <property type="project" value="UniProtKB-SubCell"/>
</dbReference>
<dbReference type="InterPro" id="IPR017585">
    <property type="entry name" value="SAF_FlgA"/>
</dbReference>
<evidence type="ECO:0000256" key="3">
    <source>
        <dbReference type="ARBA" id="ARBA00022764"/>
    </source>
</evidence>
<dbReference type="InterPro" id="IPR039246">
    <property type="entry name" value="Flagellar_FlgA"/>
</dbReference>
<dbReference type="Pfam" id="PF13144">
    <property type="entry name" value="ChapFlgA"/>
    <property type="match status" value="1"/>
</dbReference>
<evidence type="ECO:0000313" key="5">
    <source>
        <dbReference type="EMBL" id="MBB2203621.1"/>
    </source>
</evidence>
<dbReference type="CDD" id="cd11614">
    <property type="entry name" value="SAF_CpaB_FlgA_like"/>
    <property type="match status" value="1"/>
</dbReference>
<dbReference type="NCBIfam" id="TIGR03170">
    <property type="entry name" value="flgA_cterm"/>
    <property type="match status" value="1"/>
</dbReference>
<keyword evidence="5" id="KW-0969">Cilium</keyword>
<keyword evidence="2" id="KW-0732">Signal</keyword>
<evidence type="ECO:0000313" key="6">
    <source>
        <dbReference type="Proteomes" id="UP000540556"/>
    </source>
</evidence>
<evidence type="ECO:0000256" key="1">
    <source>
        <dbReference type="ARBA" id="ARBA00004418"/>
    </source>
</evidence>
<protein>
    <submittedName>
        <fullName evidence="5">Flagellar basal body P-ring formation protein FlgA</fullName>
    </submittedName>
</protein>
<comment type="caution">
    <text evidence="5">The sequence shown here is derived from an EMBL/GenBank/DDBJ whole genome shotgun (WGS) entry which is preliminary data.</text>
</comment>
<dbReference type="SMART" id="SM00858">
    <property type="entry name" value="SAF"/>
    <property type="match status" value="1"/>
</dbReference>